<dbReference type="RefSeq" id="WP_075064672.1">
    <property type="nucleotide sequence ID" value="NZ_LKAJ02000001.1"/>
</dbReference>
<dbReference type="PROSITE" id="PS51186">
    <property type="entry name" value="GNAT"/>
    <property type="match status" value="1"/>
</dbReference>
<evidence type="ECO:0000313" key="2">
    <source>
        <dbReference type="EMBL" id="KRG22466.1"/>
    </source>
</evidence>
<comment type="caution">
    <text evidence="2">The sequence shown here is derived from an EMBL/GenBank/DDBJ whole genome shotgun (WGS) entry which is preliminary data.</text>
</comment>
<dbReference type="InterPro" id="IPR052523">
    <property type="entry name" value="Trichothecene_AcTrans"/>
</dbReference>
<proteinExistence type="predicted"/>
<gene>
    <name evidence="2" type="ORF">HT99x_00002</name>
    <name evidence="3" type="ORF">HT99x_012060</name>
</gene>
<dbReference type="EMBL" id="LKAJ01000001">
    <property type="protein sequence ID" value="KRG22466.1"/>
    <property type="molecule type" value="Genomic_DNA"/>
</dbReference>
<dbReference type="InterPro" id="IPR016181">
    <property type="entry name" value="Acyl_CoA_acyltransferase"/>
</dbReference>
<evidence type="ECO:0000259" key="1">
    <source>
        <dbReference type="PROSITE" id="PS51186"/>
    </source>
</evidence>
<dbReference type="OrthoDB" id="5637934at2"/>
<dbReference type="InterPro" id="IPR000182">
    <property type="entry name" value="GNAT_dom"/>
</dbReference>
<dbReference type="AlphaFoldDB" id="A0A0Q9YXI9"/>
<reference evidence="2" key="1">
    <citation type="submission" date="2015-09" db="EMBL/GenBank/DDBJ databases">
        <title>Draft Genome Sequences of Two Novel Amoeba-resistant Intranuclear Bacteria, Candidatus Berkiella cookevillensis and Candidatus Berkiella aquae.</title>
        <authorList>
            <person name="Mehari Y.T."/>
            <person name="Arivett B.A."/>
            <person name="Farone A.L."/>
            <person name="Gunderson J.H."/>
            <person name="Farone M.B."/>
        </authorList>
    </citation>
    <scope>NUCLEOTIDE SEQUENCE [LARGE SCALE GENOMIC DNA]</scope>
    <source>
        <strain evidence="2">HT99</strain>
    </source>
</reference>
<sequence length="263" mass="30029">MQTFQIEIEDQALLEQGLSATMRFFTALASNQKTYKNTTAIVTDIDSPFLNIAYLGEINTHDIHDICENMHEWFSHYQVPWTLVRTALSTPANLHELLLQEKFGVIESVPCMYCDLSTVDTQSHHPGIRVQELLSSDNLLKWIQPICEGFEAKDGGELFRQLNEKVSKETGVLKQFVAYSEEEVVSSGTLFLIDDVVMIHNIATKTSALRRGYGTTLTRHLMNVAKQLGFKHCYLESSDSGYNIYRRCGFKVYGINHYYVKKQ</sequence>
<feature type="domain" description="N-acetyltransferase" evidence="1">
    <location>
        <begin position="128"/>
        <end position="263"/>
    </location>
</feature>
<evidence type="ECO:0000313" key="3">
    <source>
        <dbReference type="EMBL" id="MCS5712169.1"/>
    </source>
</evidence>
<dbReference type="GO" id="GO:0016747">
    <property type="term" value="F:acyltransferase activity, transferring groups other than amino-acyl groups"/>
    <property type="evidence" value="ECO:0007669"/>
    <property type="project" value="InterPro"/>
</dbReference>
<dbReference type="Proteomes" id="UP000051497">
    <property type="component" value="Unassembled WGS sequence"/>
</dbReference>
<organism evidence="2">
    <name type="scientific">Candidatus Berkiella aquae</name>
    <dbReference type="NCBI Taxonomy" id="295108"/>
    <lineage>
        <taxon>Bacteria</taxon>
        <taxon>Pseudomonadati</taxon>
        <taxon>Pseudomonadota</taxon>
        <taxon>Gammaproteobacteria</taxon>
        <taxon>Candidatus Berkiellales</taxon>
        <taxon>Candidatus Berkiellaceae</taxon>
        <taxon>Candidatus Berkiella</taxon>
    </lineage>
</organism>
<dbReference type="Pfam" id="PF00583">
    <property type="entry name" value="Acetyltransf_1"/>
    <property type="match status" value="1"/>
</dbReference>
<dbReference type="Gene3D" id="3.40.630.30">
    <property type="match status" value="1"/>
</dbReference>
<dbReference type="PANTHER" id="PTHR42791">
    <property type="entry name" value="GNAT FAMILY ACETYLTRANSFERASE"/>
    <property type="match status" value="1"/>
</dbReference>
<reference evidence="3" key="2">
    <citation type="journal article" date="2016" name="Genome Announc.">
        <title>Draft Genome Sequences of Two Novel Amoeba-Resistant Intranuclear Bacteria, 'Candidatus Berkiella cookevillensis' and 'Candidatus Berkiella aquae'.</title>
        <authorList>
            <person name="Mehari Y.T."/>
            <person name="Arivett B.A."/>
            <person name="Farone A.L."/>
            <person name="Gunderson J.H."/>
            <person name="Farone M.B."/>
        </authorList>
    </citation>
    <scope>NUCLEOTIDE SEQUENCE</scope>
    <source>
        <strain evidence="3">HT99</strain>
    </source>
</reference>
<dbReference type="STRING" id="295108.HT99x_00002"/>
<reference evidence="3" key="3">
    <citation type="submission" date="2021-06" db="EMBL/GenBank/DDBJ databases">
        <title>Genomic Description and Analysis of Intracellular Bacteria, Candidatus Berkiella cookevillensis and Candidatus Berkiella aquae.</title>
        <authorList>
            <person name="Kidane D.T."/>
            <person name="Mehari Y.T."/>
            <person name="Rice F.C."/>
            <person name="Arivett B.A."/>
            <person name="Farone A.L."/>
            <person name="Berk S.G."/>
            <person name="Farone M.B."/>
        </authorList>
    </citation>
    <scope>NUCLEOTIDE SEQUENCE</scope>
    <source>
        <strain evidence="3">HT99</strain>
    </source>
</reference>
<keyword evidence="4" id="KW-1185">Reference proteome</keyword>
<name>A0A0Q9YXI9_9GAMM</name>
<dbReference type="SUPFAM" id="SSF55729">
    <property type="entry name" value="Acyl-CoA N-acyltransferases (Nat)"/>
    <property type="match status" value="1"/>
</dbReference>
<protein>
    <submittedName>
        <fullName evidence="2">Acetyltransferase (GNAT) family protein</fullName>
    </submittedName>
    <submittedName>
        <fullName evidence="3">GNAT family N-acetyltransferase</fullName>
    </submittedName>
</protein>
<keyword evidence="2" id="KW-0808">Transferase</keyword>
<dbReference type="EMBL" id="LKAJ02000001">
    <property type="protein sequence ID" value="MCS5712169.1"/>
    <property type="molecule type" value="Genomic_DNA"/>
</dbReference>
<accession>A0A0Q9YXI9</accession>
<dbReference type="CDD" id="cd04301">
    <property type="entry name" value="NAT_SF"/>
    <property type="match status" value="1"/>
</dbReference>
<evidence type="ECO:0000313" key="4">
    <source>
        <dbReference type="Proteomes" id="UP000051497"/>
    </source>
</evidence>
<dbReference type="PANTHER" id="PTHR42791:SF1">
    <property type="entry name" value="N-ACETYLTRANSFERASE DOMAIN-CONTAINING PROTEIN"/>
    <property type="match status" value="1"/>
</dbReference>